<dbReference type="GeneID" id="25916418"/>
<name>A0A0L0F4E0_9EUKA</name>
<feature type="region of interest" description="Disordered" evidence="1">
    <location>
        <begin position="42"/>
        <end position="84"/>
    </location>
</feature>
<accession>A0A0L0F4E0</accession>
<evidence type="ECO:0000313" key="3">
    <source>
        <dbReference type="Proteomes" id="UP000054560"/>
    </source>
</evidence>
<proteinExistence type="predicted"/>
<reference evidence="2 3" key="1">
    <citation type="submission" date="2011-02" db="EMBL/GenBank/DDBJ databases">
        <title>The Genome Sequence of Sphaeroforma arctica JP610.</title>
        <authorList>
            <consortium name="The Broad Institute Genome Sequencing Platform"/>
            <person name="Russ C."/>
            <person name="Cuomo C."/>
            <person name="Young S.K."/>
            <person name="Zeng Q."/>
            <person name="Gargeya S."/>
            <person name="Alvarado L."/>
            <person name="Berlin A."/>
            <person name="Chapman S.B."/>
            <person name="Chen Z."/>
            <person name="Freedman E."/>
            <person name="Gellesch M."/>
            <person name="Goldberg J."/>
            <person name="Griggs A."/>
            <person name="Gujja S."/>
            <person name="Heilman E."/>
            <person name="Heiman D."/>
            <person name="Howarth C."/>
            <person name="Mehta T."/>
            <person name="Neiman D."/>
            <person name="Pearson M."/>
            <person name="Roberts A."/>
            <person name="Saif S."/>
            <person name="Shea T."/>
            <person name="Shenoy N."/>
            <person name="Sisk P."/>
            <person name="Stolte C."/>
            <person name="Sykes S."/>
            <person name="White J."/>
            <person name="Yandava C."/>
            <person name="Burger G."/>
            <person name="Gray M.W."/>
            <person name="Holland P.W.H."/>
            <person name="King N."/>
            <person name="Lang F.B.F."/>
            <person name="Roger A.J."/>
            <person name="Ruiz-Trillo I."/>
            <person name="Haas B."/>
            <person name="Nusbaum C."/>
            <person name="Birren B."/>
        </authorList>
    </citation>
    <scope>NUCLEOTIDE SEQUENCE [LARGE SCALE GENOMIC DNA]</scope>
    <source>
        <strain evidence="2 3">JP610</strain>
    </source>
</reference>
<gene>
    <name evidence="2" type="ORF">SARC_15914</name>
</gene>
<organism evidence="2 3">
    <name type="scientific">Sphaeroforma arctica JP610</name>
    <dbReference type="NCBI Taxonomy" id="667725"/>
    <lineage>
        <taxon>Eukaryota</taxon>
        <taxon>Ichthyosporea</taxon>
        <taxon>Ichthyophonida</taxon>
        <taxon>Sphaeroforma</taxon>
    </lineage>
</organism>
<protein>
    <submittedName>
        <fullName evidence="2">Uncharacterized protein</fullName>
    </submittedName>
</protein>
<dbReference type="RefSeq" id="XP_014145449.1">
    <property type="nucleotide sequence ID" value="XM_014289974.1"/>
</dbReference>
<dbReference type="Proteomes" id="UP000054560">
    <property type="component" value="Unassembled WGS sequence"/>
</dbReference>
<keyword evidence="3" id="KW-1185">Reference proteome</keyword>
<evidence type="ECO:0000313" key="2">
    <source>
        <dbReference type="EMBL" id="KNC71547.1"/>
    </source>
</evidence>
<dbReference type="EMBL" id="KQ248568">
    <property type="protein sequence ID" value="KNC71547.1"/>
    <property type="molecule type" value="Genomic_DNA"/>
</dbReference>
<evidence type="ECO:0000256" key="1">
    <source>
        <dbReference type="SAM" id="MobiDB-lite"/>
    </source>
</evidence>
<dbReference type="AlphaFoldDB" id="A0A0L0F4E0"/>
<sequence>MIVWNYRCDRLGDDDGCDIDSVIWVVLYTRRKLVRRVIASDDDESDIASDDGAGKSKSKAAGLFNDSESEMSGSQQERYAHSRM</sequence>